<reference evidence="1 2" key="1">
    <citation type="journal article" date="2019" name="Nat. Med.">
        <title>A library of human gut bacterial isolates paired with longitudinal multiomics data enables mechanistic microbiome research.</title>
        <authorList>
            <person name="Poyet M."/>
            <person name="Groussin M."/>
            <person name="Gibbons S.M."/>
            <person name="Avila-Pacheco J."/>
            <person name="Jiang X."/>
            <person name="Kearney S.M."/>
            <person name="Perrotta A.R."/>
            <person name="Berdy B."/>
            <person name="Zhao S."/>
            <person name="Lieberman T.D."/>
            <person name="Swanson P.K."/>
            <person name="Smith M."/>
            <person name="Roesemann S."/>
            <person name="Alexander J.E."/>
            <person name="Rich S.A."/>
            <person name="Livny J."/>
            <person name="Vlamakis H."/>
            <person name="Clish C."/>
            <person name="Bullock K."/>
            <person name="Deik A."/>
            <person name="Scott J."/>
            <person name="Pierce K.A."/>
            <person name="Xavier R.J."/>
            <person name="Alm E.J."/>
        </authorList>
    </citation>
    <scope>NUCLEOTIDE SEQUENCE [LARGE SCALE GENOMIC DNA]</scope>
    <source>
        <strain evidence="1 2">BIOML-A8</strain>
    </source>
</reference>
<evidence type="ECO:0000313" key="1">
    <source>
        <dbReference type="EMBL" id="KAA5419024.1"/>
    </source>
</evidence>
<comment type="caution">
    <text evidence="1">The sequence shown here is derived from an EMBL/GenBank/DDBJ whole genome shotgun (WGS) entry which is preliminary data.</text>
</comment>
<dbReference type="EMBL" id="VVYX01000012">
    <property type="protein sequence ID" value="KAA5419024.1"/>
    <property type="molecule type" value="Genomic_DNA"/>
</dbReference>
<dbReference type="RefSeq" id="WP_149946842.1">
    <property type="nucleotide sequence ID" value="NZ_JBBNMF010000017.1"/>
</dbReference>
<gene>
    <name evidence="1" type="ORF">F2Y87_11780</name>
</gene>
<dbReference type="Proteomes" id="UP000482653">
    <property type="component" value="Unassembled WGS sequence"/>
</dbReference>
<organism evidence="1 2">
    <name type="scientific">Bacteroides cellulosilyticus</name>
    <dbReference type="NCBI Taxonomy" id="246787"/>
    <lineage>
        <taxon>Bacteria</taxon>
        <taxon>Pseudomonadati</taxon>
        <taxon>Bacteroidota</taxon>
        <taxon>Bacteroidia</taxon>
        <taxon>Bacteroidales</taxon>
        <taxon>Bacteroidaceae</taxon>
        <taxon>Bacteroides</taxon>
    </lineage>
</organism>
<protein>
    <submittedName>
        <fullName evidence="1">Uncharacterized protein</fullName>
    </submittedName>
</protein>
<sequence>MNERKIIDRKFLADLAKEVGLNASHLEALGESRQWEIVVGGDMLEQLVEIQHRFERLAVMGDDEYRGFYIEVPRPEPEEWGDAEELIASGEYDSQKVFLADWLAFNPMETRWFHVASSRYGDSRSIRVTDRKRTRFIITNRSKCADIEPDDAWCRENLTHLFDYLQRMIDVIVANPDGFNDYVAHNLPYQQRTGRIAQREFNRIVPNSKIEVEDRETVIKALEDSVRGHSSPLLETMTIRRYCTYYRIANEMYEDYHRKRGFSGRIYTDPQDVPEELRDVAYYKRKKFVDVVEMYDIDSPEDFMRFATDHYGELGLSRLNIFASNDRQQGWKIVVSNSYSANAGLAIEVATALYKAGAPLLIYDAEKLLRILFEEDYVRLVPDSYHNYMGYQEEGTVYELPWEYECTDDANSVLTKEHYQEIVSIAEWQPEERIVLH</sequence>
<proteinExistence type="predicted"/>
<dbReference type="AlphaFoldDB" id="A0A6L3K251"/>
<name>A0A6L3K251_9BACE</name>
<accession>A0A6L3K251</accession>
<evidence type="ECO:0000313" key="2">
    <source>
        <dbReference type="Proteomes" id="UP000482653"/>
    </source>
</evidence>